<dbReference type="OMA" id="HLTFIVY"/>
<keyword evidence="3" id="KW-1185">Reference proteome</keyword>
<dbReference type="GeneID" id="179883"/>
<dbReference type="Proteomes" id="UP000001940">
    <property type="component" value="Chromosome V"/>
</dbReference>
<gene>
    <name evidence="2" type="ORF">CELE_T22G5.3</name>
    <name evidence="2 4" type="ORF">T22G5.3</name>
</gene>
<dbReference type="PhylomeDB" id="Q9XVI8"/>
<dbReference type="PANTHER" id="PTHR21503:SF36">
    <property type="entry name" value="F-BOX ASSOCIATED DOMAIN-CONTAINING PROTEIN"/>
    <property type="match status" value="1"/>
</dbReference>
<sequence>MPAFPLFHLPYVTLKDTVLKTNEMALLNLALSSDKSRNHVKMFKKPINFIWLNIYEDYCLIDVQFTKKRNIYWKIHKSSKPLKGSKRKIDSFVIDNMEIKNRRHQLRDKYVIESYCDNDRIACIKIAEVMLDIFKPNQLNVYISREETDDICNFIAWDRLNQVDDLTFITYFRLTDKEFHLFKVKILPKKKLTLNFFNYENQNSIQLEFNHDNLEICSAPWFTRQDLLNTNCQNLVIDKTKLTNNDLNAYIKKWLDGADTKLESFKIEIEDPDLDKILDGIQTKNAEDVQRKQDLLNNPPSSFEILFGIRNETSLGPLITRSDNRMATIILDKKCVKFSLWNK</sequence>
<dbReference type="PaxDb" id="6239-T22G5.3"/>
<dbReference type="HOGENOM" id="CLU_761258_0_0_1"/>
<dbReference type="AlphaFoldDB" id="Q9XVI8"/>
<dbReference type="KEGG" id="cel:CELE_T22G5.3"/>
<evidence type="ECO:0000313" key="3">
    <source>
        <dbReference type="Proteomes" id="UP000001940"/>
    </source>
</evidence>
<dbReference type="UCSC" id="T22G5.3">
    <property type="organism name" value="c. elegans"/>
</dbReference>
<dbReference type="Bgee" id="WBGene00011930">
    <property type="expression patterns" value="Expressed in embryo and 4 other cell types or tissues"/>
</dbReference>
<proteinExistence type="predicted"/>
<evidence type="ECO:0000313" key="2">
    <source>
        <dbReference type="EMBL" id="CAB03388.3"/>
    </source>
</evidence>
<dbReference type="InterPro" id="IPR012885">
    <property type="entry name" value="F-box_Sdz-33"/>
</dbReference>
<feature type="domain" description="Sdz-33 F-box" evidence="1">
    <location>
        <begin position="209"/>
        <end position="267"/>
    </location>
</feature>
<dbReference type="InParanoid" id="Q9XVI8"/>
<evidence type="ECO:0000259" key="1">
    <source>
        <dbReference type="Pfam" id="PF07735"/>
    </source>
</evidence>
<dbReference type="EMBL" id="BX284605">
    <property type="protein sequence ID" value="CAB03388.3"/>
    <property type="molecule type" value="Genomic_DNA"/>
</dbReference>
<dbReference type="Pfam" id="PF07735">
    <property type="entry name" value="FBA_2"/>
    <property type="match status" value="1"/>
</dbReference>
<dbReference type="WormBase" id="T22G5.3">
    <property type="protein sequence ID" value="CE42390"/>
    <property type="gene ID" value="WBGene00011930"/>
</dbReference>
<dbReference type="FunCoup" id="Q9XVI8">
    <property type="interactions" value="865"/>
</dbReference>
<dbReference type="RefSeq" id="NP_506441.2">
    <property type="nucleotide sequence ID" value="NM_074040.2"/>
</dbReference>
<dbReference type="OrthoDB" id="5819377at2759"/>
<accession>Q9XVI8</accession>
<dbReference type="AGR" id="WB:WBGene00011930"/>
<protein>
    <submittedName>
        <fullName evidence="2">F-box associated domain-containing protein</fullName>
    </submittedName>
</protein>
<dbReference type="eggNOG" id="ENOG502THGI">
    <property type="taxonomic scope" value="Eukaryota"/>
</dbReference>
<dbReference type="PANTHER" id="PTHR21503">
    <property type="entry name" value="F-BOX-CONTAINING HYPOTHETICAL PROTEIN C.ELEGANS"/>
    <property type="match status" value="1"/>
</dbReference>
<evidence type="ECO:0000313" key="4">
    <source>
        <dbReference type="WormBase" id="T22G5.3"/>
    </source>
</evidence>
<reference evidence="2 3" key="1">
    <citation type="journal article" date="1998" name="Science">
        <title>Genome sequence of the nematode C. elegans: a platform for investigating biology.</title>
        <authorList>
            <consortium name="The C. elegans sequencing consortium"/>
            <person name="Sulson J.E."/>
            <person name="Waterston R."/>
        </authorList>
    </citation>
    <scope>NUCLEOTIDE SEQUENCE [LARGE SCALE GENOMIC DNA]</scope>
    <source>
        <strain evidence="2 3">Bristol N2</strain>
    </source>
</reference>
<name>Q9XVI8_CAEEL</name>
<organism evidence="2 3">
    <name type="scientific">Caenorhabditis elegans</name>
    <dbReference type="NCBI Taxonomy" id="6239"/>
    <lineage>
        <taxon>Eukaryota</taxon>
        <taxon>Metazoa</taxon>
        <taxon>Ecdysozoa</taxon>
        <taxon>Nematoda</taxon>
        <taxon>Chromadorea</taxon>
        <taxon>Rhabditida</taxon>
        <taxon>Rhabditina</taxon>
        <taxon>Rhabditomorpha</taxon>
        <taxon>Rhabditoidea</taxon>
        <taxon>Rhabditidae</taxon>
        <taxon>Peloderinae</taxon>
        <taxon>Caenorhabditis</taxon>
    </lineage>
</organism>
<dbReference type="CTD" id="179883"/>